<sequence>MYSFGWCRGIEDAEMLRRLGFDYIECTVTSLKLEDESEFTQILPKYMDSPLPVLAFNVFFPGGLRVVGPEVDTERVRRYVSKAASALNRIGARIVVVGSGSARNVPDGWGRDRAEEQFVQLLGWMGDEFDGTGVTVAIEPLNQKETNLIHRVSDAAAFARELNRRSIRVLADFYHMDEENEPLDTLVEHKDWLAHIHLADTGRLSPGTGQYPYPQFAESLKNAGYSGLISAECSLNHPEQELPRALDFMKNVFK</sequence>
<organism evidence="2 3">
    <name type="scientific">Paenibacillus chartarius</name>
    <dbReference type="NCBI Taxonomy" id="747481"/>
    <lineage>
        <taxon>Bacteria</taxon>
        <taxon>Bacillati</taxon>
        <taxon>Bacillota</taxon>
        <taxon>Bacilli</taxon>
        <taxon>Bacillales</taxon>
        <taxon>Paenibacillaceae</taxon>
        <taxon>Paenibacillus</taxon>
    </lineage>
</organism>
<dbReference type="Gene3D" id="3.20.20.150">
    <property type="entry name" value="Divalent-metal-dependent TIM barrel enzymes"/>
    <property type="match status" value="1"/>
</dbReference>
<dbReference type="PANTHER" id="PTHR12110:SF21">
    <property type="entry name" value="XYLOSE ISOMERASE-LIKE TIM BARREL DOMAIN-CONTAINING PROTEIN"/>
    <property type="match status" value="1"/>
</dbReference>
<evidence type="ECO:0000313" key="3">
    <source>
        <dbReference type="Proteomes" id="UP001589776"/>
    </source>
</evidence>
<keyword evidence="2" id="KW-0413">Isomerase</keyword>
<dbReference type="Proteomes" id="UP001589776">
    <property type="component" value="Unassembled WGS sequence"/>
</dbReference>
<dbReference type="PANTHER" id="PTHR12110">
    <property type="entry name" value="HYDROXYPYRUVATE ISOMERASE"/>
    <property type="match status" value="1"/>
</dbReference>
<dbReference type="RefSeq" id="WP_377472737.1">
    <property type="nucleotide sequence ID" value="NZ_JBHLWN010000090.1"/>
</dbReference>
<dbReference type="GO" id="GO:0016853">
    <property type="term" value="F:isomerase activity"/>
    <property type="evidence" value="ECO:0007669"/>
    <property type="project" value="UniProtKB-KW"/>
</dbReference>
<feature type="domain" description="Xylose isomerase-like TIM barrel" evidence="1">
    <location>
        <begin position="16"/>
        <end position="251"/>
    </location>
</feature>
<dbReference type="EMBL" id="JBHLWN010000090">
    <property type="protein sequence ID" value="MFC0215295.1"/>
    <property type="molecule type" value="Genomic_DNA"/>
</dbReference>
<gene>
    <name evidence="2" type="ORF">ACFFK0_23150</name>
</gene>
<dbReference type="Pfam" id="PF01261">
    <property type="entry name" value="AP_endonuc_2"/>
    <property type="match status" value="1"/>
</dbReference>
<evidence type="ECO:0000259" key="1">
    <source>
        <dbReference type="Pfam" id="PF01261"/>
    </source>
</evidence>
<dbReference type="InterPro" id="IPR013022">
    <property type="entry name" value="Xyl_isomerase-like_TIM-brl"/>
</dbReference>
<accession>A0ABV6DRL4</accession>
<dbReference type="SUPFAM" id="SSF51658">
    <property type="entry name" value="Xylose isomerase-like"/>
    <property type="match status" value="1"/>
</dbReference>
<comment type="caution">
    <text evidence="2">The sequence shown here is derived from an EMBL/GenBank/DDBJ whole genome shotgun (WGS) entry which is preliminary data.</text>
</comment>
<name>A0ABV6DRL4_9BACL</name>
<dbReference type="InterPro" id="IPR050312">
    <property type="entry name" value="IolE/XylAMocC-like"/>
</dbReference>
<keyword evidence="3" id="KW-1185">Reference proteome</keyword>
<proteinExistence type="predicted"/>
<reference evidence="2 3" key="1">
    <citation type="submission" date="2024-09" db="EMBL/GenBank/DDBJ databases">
        <authorList>
            <person name="Sun Q."/>
            <person name="Mori K."/>
        </authorList>
    </citation>
    <scope>NUCLEOTIDE SEQUENCE [LARGE SCALE GENOMIC DNA]</scope>
    <source>
        <strain evidence="2 3">CCM 7759</strain>
    </source>
</reference>
<dbReference type="InterPro" id="IPR036237">
    <property type="entry name" value="Xyl_isomerase-like_sf"/>
</dbReference>
<protein>
    <submittedName>
        <fullName evidence="2">Sugar phosphate isomerase/epimerase family protein</fullName>
    </submittedName>
</protein>
<evidence type="ECO:0000313" key="2">
    <source>
        <dbReference type="EMBL" id="MFC0215295.1"/>
    </source>
</evidence>